<keyword evidence="2" id="KW-1185">Reference proteome</keyword>
<dbReference type="InterPro" id="IPR058595">
    <property type="entry name" value="Avidin-like"/>
</dbReference>
<reference evidence="2" key="1">
    <citation type="journal article" date="2019" name="Int. J. Syst. Evol. Microbiol.">
        <title>The Global Catalogue of Microorganisms (GCM) 10K type strain sequencing project: providing services to taxonomists for standard genome sequencing and annotation.</title>
        <authorList>
            <consortium name="The Broad Institute Genomics Platform"/>
            <consortium name="The Broad Institute Genome Sequencing Center for Infectious Disease"/>
            <person name="Wu L."/>
            <person name="Ma J."/>
        </authorList>
    </citation>
    <scope>NUCLEOTIDE SEQUENCE [LARGE SCALE GENOMIC DNA]</scope>
    <source>
        <strain evidence="2">JCM 18285</strain>
    </source>
</reference>
<dbReference type="EMBL" id="BAABJJ010000012">
    <property type="protein sequence ID" value="GAA4940076.1"/>
    <property type="molecule type" value="Genomic_DNA"/>
</dbReference>
<gene>
    <name evidence="1" type="ORF">GCM10023314_11090</name>
</gene>
<proteinExistence type="predicted"/>
<organism evidence="1 2">
    <name type="scientific">Algibacter agarivorans</name>
    <dbReference type="NCBI Taxonomy" id="1109741"/>
    <lineage>
        <taxon>Bacteria</taxon>
        <taxon>Pseudomonadati</taxon>
        <taxon>Bacteroidota</taxon>
        <taxon>Flavobacteriia</taxon>
        <taxon>Flavobacteriales</taxon>
        <taxon>Flavobacteriaceae</taxon>
        <taxon>Algibacter</taxon>
    </lineage>
</organism>
<evidence type="ECO:0000313" key="1">
    <source>
        <dbReference type="EMBL" id="GAA4940076.1"/>
    </source>
</evidence>
<accession>A0ABP9GF42</accession>
<dbReference type="Pfam" id="PF26421">
    <property type="entry name" value="Avidin_like"/>
    <property type="match status" value="1"/>
</dbReference>
<comment type="caution">
    <text evidence="1">The sequence shown here is derived from an EMBL/GenBank/DDBJ whole genome shotgun (WGS) entry which is preliminary data.</text>
</comment>
<dbReference type="Proteomes" id="UP001501302">
    <property type="component" value="Unassembled WGS sequence"/>
</dbReference>
<sequence>MINYNNKIFKPVSTSKNSEVSTSTIFKYKQKGPILTCSYSNNHIVSGHLIGLVEDDGTINMRYHQINIKGELMTGICLSKPEIMTNGKIRLHESWCWTSGDKSKGTSVLEEI</sequence>
<name>A0ABP9GF42_9FLAO</name>
<evidence type="ECO:0000313" key="2">
    <source>
        <dbReference type="Proteomes" id="UP001501302"/>
    </source>
</evidence>
<protein>
    <recommendedName>
        <fullName evidence="3">N-acetylglutamate synthase</fullName>
    </recommendedName>
</protein>
<dbReference type="RefSeq" id="WP_345190689.1">
    <property type="nucleotide sequence ID" value="NZ_BAABJJ010000012.1"/>
</dbReference>
<evidence type="ECO:0008006" key="3">
    <source>
        <dbReference type="Google" id="ProtNLM"/>
    </source>
</evidence>